<dbReference type="AlphaFoldDB" id="X1I3R4"/>
<feature type="non-terminal residue" evidence="1">
    <location>
        <position position="1"/>
    </location>
</feature>
<sequence>ANCKYFVFGSSSFATSFCQHKQFRKKGCKVKYLTPESPQEVFKEEALKIKSSDYCKNWKLST</sequence>
<protein>
    <submittedName>
        <fullName evidence="1">Uncharacterized protein</fullName>
    </submittedName>
</protein>
<gene>
    <name evidence="1" type="ORF">S03H2_67342</name>
</gene>
<proteinExistence type="predicted"/>
<reference evidence="1" key="1">
    <citation type="journal article" date="2014" name="Front. Microbiol.">
        <title>High frequency of phylogenetically diverse reductive dehalogenase-homologous genes in deep subseafloor sedimentary metagenomes.</title>
        <authorList>
            <person name="Kawai M."/>
            <person name="Futagami T."/>
            <person name="Toyoda A."/>
            <person name="Takaki Y."/>
            <person name="Nishi S."/>
            <person name="Hori S."/>
            <person name="Arai W."/>
            <person name="Tsubouchi T."/>
            <person name="Morono Y."/>
            <person name="Uchiyama I."/>
            <person name="Ito T."/>
            <person name="Fujiyama A."/>
            <person name="Inagaki F."/>
            <person name="Takami H."/>
        </authorList>
    </citation>
    <scope>NUCLEOTIDE SEQUENCE</scope>
    <source>
        <strain evidence="1">Expedition CK06-06</strain>
    </source>
</reference>
<accession>X1I3R4</accession>
<comment type="caution">
    <text evidence="1">The sequence shown here is derived from an EMBL/GenBank/DDBJ whole genome shotgun (WGS) entry which is preliminary data.</text>
</comment>
<dbReference type="EMBL" id="BARU01044068">
    <property type="protein sequence ID" value="GAH76352.1"/>
    <property type="molecule type" value="Genomic_DNA"/>
</dbReference>
<evidence type="ECO:0000313" key="1">
    <source>
        <dbReference type="EMBL" id="GAH76352.1"/>
    </source>
</evidence>
<name>X1I3R4_9ZZZZ</name>
<organism evidence="1">
    <name type="scientific">marine sediment metagenome</name>
    <dbReference type="NCBI Taxonomy" id="412755"/>
    <lineage>
        <taxon>unclassified sequences</taxon>
        <taxon>metagenomes</taxon>
        <taxon>ecological metagenomes</taxon>
    </lineage>
</organism>